<evidence type="ECO:0000313" key="2">
    <source>
        <dbReference type="EMBL" id="VDM59351.1"/>
    </source>
</evidence>
<feature type="region of interest" description="Disordered" evidence="1">
    <location>
        <begin position="87"/>
        <end position="118"/>
    </location>
</feature>
<reference evidence="4" key="1">
    <citation type="submission" date="2017-02" db="UniProtKB">
        <authorList>
            <consortium name="WormBaseParasite"/>
        </authorList>
    </citation>
    <scope>IDENTIFICATION</scope>
</reference>
<sequence>MRSSASPHRSALPSCHSAGRGVCKSSGCRRPPSDAVATVACRSFTSYQCVSQATWSSLALSRLACSSSPIAHCPLPVVCRSPRIAHRSPHTAHRSPRIAHRSPRIAHRSPHTAHHSLPAAHRSPLVVCRPLPPIVRRPPLSVCRPSLVARRSPPAAHRSPLVVRCSSFAARP</sequence>
<feature type="compositionally biased region" description="Basic residues" evidence="1">
    <location>
        <begin position="87"/>
        <end position="114"/>
    </location>
</feature>
<organism evidence="4">
    <name type="scientific">Angiostrongylus costaricensis</name>
    <name type="common">Nematode worm</name>
    <dbReference type="NCBI Taxonomy" id="334426"/>
    <lineage>
        <taxon>Eukaryota</taxon>
        <taxon>Metazoa</taxon>
        <taxon>Ecdysozoa</taxon>
        <taxon>Nematoda</taxon>
        <taxon>Chromadorea</taxon>
        <taxon>Rhabditida</taxon>
        <taxon>Rhabditina</taxon>
        <taxon>Rhabditomorpha</taxon>
        <taxon>Strongyloidea</taxon>
        <taxon>Metastrongylidae</taxon>
        <taxon>Angiostrongylus</taxon>
    </lineage>
</organism>
<keyword evidence="3" id="KW-1185">Reference proteome</keyword>
<evidence type="ECO:0000313" key="3">
    <source>
        <dbReference type="Proteomes" id="UP000267027"/>
    </source>
</evidence>
<accession>A0A0R3PQU2</accession>
<dbReference type="Proteomes" id="UP000267027">
    <property type="component" value="Unassembled WGS sequence"/>
</dbReference>
<gene>
    <name evidence="2" type="ORF">ACOC_LOCUS7766</name>
</gene>
<name>A0A0R3PQU2_ANGCS</name>
<reference evidence="2 3" key="2">
    <citation type="submission" date="2018-11" db="EMBL/GenBank/DDBJ databases">
        <authorList>
            <consortium name="Pathogen Informatics"/>
        </authorList>
    </citation>
    <scope>NUCLEOTIDE SEQUENCE [LARGE SCALE GENOMIC DNA]</scope>
    <source>
        <strain evidence="2 3">Costa Rica</strain>
    </source>
</reference>
<dbReference type="OMA" id="CNTXPPV"/>
<proteinExistence type="predicted"/>
<dbReference type="WBParaSite" id="ACOC_0000776501-mRNA-1">
    <property type="protein sequence ID" value="ACOC_0000776501-mRNA-1"/>
    <property type="gene ID" value="ACOC_0000776501"/>
</dbReference>
<dbReference type="AlphaFoldDB" id="A0A0R3PQU2"/>
<evidence type="ECO:0000256" key="1">
    <source>
        <dbReference type="SAM" id="MobiDB-lite"/>
    </source>
</evidence>
<dbReference type="EMBL" id="UYYA01004073">
    <property type="protein sequence ID" value="VDM59351.1"/>
    <property type="molecule type" value="Genomic_DNA"/>
</dbReference>
<protein>
    <submittedName>
        <fullName evidence="2 4">Uncharacterized protein</fullName>
    </submittedName>
</protein>
<evidence type="ECO:0000313" key="4">
    <source>
        <dbReference type="WBParaSite" id="ACOC_0000776501-mRNA-1"/>
    </source>
</evidence>
<feature type="region of interest" description="Disordered" evidence="1">
    <location>
        <begin position="1"/>
        <end position="31"/>
    </location>
</feature>